<dbReference type="PANTHER" id="PTHR24421">
    <property type="entry name" value="NITRATE/NITRITE SENSOR PROTEIN NARX-RELATED"/>
    <property type="match status" value="1"/>
</dbReference>
<feature type="compositionally biased region" description="Basic and acidic residues" evidence="9">
    <location>
        <begin position="282"/>
        <end position="292"/>
    </location>
</feature>
<evidence type="ECO:0000256" key="3">
    <source>
        <dbReference type="ARBA" id="ARBA00022553"/>
    </source>
</evidence>
<keyword evidence="10" id="KW-0812">Transmembrane</keyword>
<evidence type="ECO:0000256" key="8">
    <source>
        <dbReference type="ARBA" id="ARBA00023012"/>
    </source>
</evidence>
<dbReference type="GO" id="GO:0016301">
    <property type="term" value="F:kinase activity"/>
    <property type="evidence" value="ECO:0007669"/>
    <property type="project" value="UniProtKB-KW"/>
</dbReference>
<dbReference type="Pfam" id="PF23539">
    <property type="entry name" value="DUF7134"/>
    <property type="match status" value="1"/>
</dbReference>
<sequence length="467" mass="49020">MSTTSRTRPLRHTLRSWAVLPQADPRAQADPLAATGLPERPAPRAPLLTPRAADLVLTGLVLLASVWNSLKNPYLGPATPWANVLLAAVSALPLLMRRRMPEPVLAVALLADALQTSVFVTPCAYYAEGAYRGPRSRRTAWVAAGAGLVMTAPRSADAWSSPRVLVAWFTVNFVLDVLVPLLLGMYVGQRRAVLAGLVERAERAEREQRLIAEAARAEERQRIAGEMHDVVSHQVSLIVVHANALGAVSHDAEVTTDTARIIQTAGRRALTELREMLGVLRDGSDKPVKEAAEPATALPKPAHGTRPAGAAADGGAGPSPAPEARRPADAVVDRITELADSSRTAGLPVSVHAEGAPRALPEPVERAAHRVVQEALTNVHKHAPGATTDIRLAFTPQTVRVGIVNGPPKRPVDAAPDGGGPLLPSGGHGLLGLAERVRLAGGTIESGPTGDGGFRVDAALPAQEPAD</sequence>
<comment type="catalytic activity">
    <reaction evidence="1">
        <text>ATP + protein L-histidine = ADP + protein N-phospho-L-histidine.</text>
        <dbReference type="EC" id="2.7.13.3"/>
    </reaction>
</comment>
<dbReference type="InterPro" id="IPR050482">
    <property type="entry name" value="Sensor_HK_TwoCompSys"/>
</dbReference>
<dbReference type="EC" id="2.7.13.3" evidence="2"/>
<dbReference type="InterPro" id="IPR011712">
    <property type="entry name" value="Sig_transdc_His_kin_sub3_dim/P"/>
</dbReference>
<evidence type="ECO:0000256" key="10">
    <source>
        <dbReference type="SAM" id="Phobius"/>
    </source>
</evidence>
<dbReference type="CDD" id="cd16917">
    <property type="entry name" value="HATPase_UhpB-NarQ-NarX-like"/>
    <property type="match status" value="1"/>
</dbReference>
<dbReference type="Pfam" id="PF07730">
    <property type="entry name" value="HisKA_3"/>
    <property type="match status" value="1"/>
</dbReference>
<keyword evidence="5" id="KW-0547">Nucleotide-binding</keyword>
<organism evidence="13 14">
    <name type="scientific">Streptomyces tubbatahanensis</name>
    <dbReference type="NCBI Taxonomy" id="2923272"/>
    <lineage>
        <taxon>Bacteria</taxon>
        <taxon>Bacillati</taxon>
        <taxon>Actinomycetota</taxon>
        <taxon>Actinomycetes</taxon>
        <taxon>Kitasatosporales</taxon>
        <taxon>Streptomycetaceae</taxon>
        <taxon>Streptomyces</taxon>
    </lineage>
</organism>
<reference evidence="13 14" key="1">
    <citation type="journal article" date="2023" name="Microbiol. Spectr.">
        <title>Synergy between Genome Mining, Metabolomics, and Bioinformatics Uncovers Antibacterial Chlorinated Carbazole Alkaloids and Their Biosynthetic Gene Cluster from Streptomyces tubbatahanensis sp. nov., a Novel Actinomycete Isolated from Sulu Sea, Philippines.</title>
        <authorList>
            <person name="Tenebro C.P."/>
            <person name="Trono D.J.V.L."/>
            <person name="Balida L.A.P."/>
            <person name="Bayog L.K.A."/>
            <person name="Bruna J.R."/>
            <person name="Sabido E.M."/>
            <person name="Caspe D.P.C."/>
            <person name="de Los Santos E.L.C."/>
            <person name="Saludes J.P."/>
            <person name="Dalisay D.S."/>
        </authorList>
    </citation>
    <scope>NUCLEOTIDE SEQUENCE [LARGE SCALE GENOMIC DNA]</scope>
    <source>
        <strain evidence="13 14">DSD3025</strain>
    </source>
</reference>
<keyword evidence="14" id="KW-1185">Reference proteome</keyword>
<accession>A0ABY3XM65</accession>
<dbReference type="InterPro" id="IPR055558">
    <property type="entry name" value="DUF7134"/>
</dbReference>
<feature type="domain" description="Signal transduction histidine kinase subgroup 3 dimerisation and phosphoacceptor" evidence="11">
    <location>
        <begin position="219"/>
        <end position="283"/>
    </location>
</feature>
<evidence type="ECO:0000256" key="9">
    <source>
        <dbReference type="SAM" id="MobiDB-lite"/>
    </source>
</evidence>
<keyword evidence="4" id="KW-0808">Transferase</keyword>
<dbReference type="EMBL" id="CP093846">
    <property type="protein sequence ID" value="UNS95494.1"/>
    <property type="molecule type" value="Genomic_DNA"/>
</dbReference>
<feature type="region of interest" description="Disordered" evidence="9">
    <location>
        <begin position="282"/>
        <end position="328"/>
    </location>
</feature>
<evidence type="ECO:0000259" key="12">
    <source>
        <dbReference type="Pfam" id="PF23539"/>
    </source>
</evidence>
<keyword evidence="8" id="KW-0902">Two-component regulatory system</keyword>
<dbReference type="Proteomes" id="UP001202244">
    <property type="component" value="Chromosome"/>
</dbReference>
<gene>
    <name evidence="13" type="ORF">MMF93_02655</name>
</gene>
<evidence type="ECO:0000256" key="5">
    <source>
        <dbReference type="ARBA" id="ARBA00022741"/>
    </source>
</evidence>
<keyword evidence="3" id="KW-0597">Phosphoprotein</keyword>
<feature type="transmembrane region" description="Helical" evidence="10">
    <location>
        <begin position="165"/>
        <end position="187"/>
    </location>
</feature>
<evidence type="ECO:0000256" key="6">
    <source>
        <dbReference type="ARBA" id="ARBA00022777"/>
    </source>
</evidence>
<keyword evidence="7" id="KW-0067">ATP-binding</keyword>
<feature type="domain" description="DUF7134" evidence="12">
    <location>
        <begin position="50"/>
        <end position="191"/>
    </location>
</feature>
<keyword evidence="6 13" id="KW-0418">Kinase</keyword>
<evidence type="ECO:0000256" key="7">
    <source>
        <dbReference type="ARBA" id="ARBA00022840"/>
    </source>
</evidence>
<keyword evidence="10" id="KW-1133">Transmembrane helix</keyword>
<evidence type="ECO:0000259" key="11">
    <source>
        <dbReference type="Pfam" id="PF07730"/>
    </source>
</evidence>
<dbReference type="Gene3D" id="3.30.565.10">
    <property type="entry name" value="Histidine kinase-like ATPase, C-terminal domain"/>
    <property type="match status" value="1"/>
</dbReference>
<name>A0ABY3XM65_9ACTN</name>
<evidence type="ECO:0000313" key="13">
    <source>
        <dbReference type="EMBL" id="UNS95494.1"/>
    </source>
</evidence>
<evidence type="ECO:0000313" key="14">
    <source>
        <dbReference type="Proteomes" id="UP001202244"/>
    </source>
</evidence>
<dbReference type="Gene3D" id="1.20.5.1930">
    <property type="match status" value="1"/>
</dbReference>
<dbReference type="InterPro" id="IPR036890">
    <property type="entry name" value="HATPase_C_sf"/>
</dbReference>
<protein>
    <recommendedName>
        <fullName evidence="2">histidine kinase</fullName>
        <ecNumber evidence="2">2.7.13.3</ecNumber>
    </recommendedName>
</protein>
<dbReference type="PANTHER" id="PTHR24421:SF10">
    <property type="entry name" value="NITRATE_NITRITE SENSOR PROTEIN NARQ"/>
    <property type="match status" value="1"/>
</dbReference>
<keyword evidence="10" id="KW-0472">Membrane</keyword>
<dbReference type="SUPFAM" id="SSF55874">
    <property type="entry name" value="ATPase domain of HSP90 chaperone/DNA topoisomerase II/histidine kinase"/>
    <property type="match status" value="1"/>
</dbReference>
<evidence type="ECO:0000256" key="4">
    <source>
        <dbReference type="ARBA" id="ARBA00022679"/>
    </source>
</evidence>
<evidence type="ECO:0000256" key="2">
    <source>
        <dbReference type="ARBA" id="ARBA00012438"/>
    </source>
</evidence>
<feature type="region of interest" description="Disordered" evidence="9">
    <location>
        <begin position="442"/>
        <end position="467"/>
    </location>
</feature>
<dbReference type="RefSeq" id="WP_242749206.1">
    <property type="nucleotide sequence ID" value="NZ_CP093846.1"/>
</dbReference>
<proteinExistence type="predicted"/>
<evidence type="ECO:0000256" key="1">
    <source>
        <dbReference type="ARBA" id="ARBA00000085"/>
    </source>
</evidence>